<dbReference type="InterPro" id="IPR027417">
    <property type="entry name" value="P-loop_NTPase"/>
</dbReference>
<organism evidence="10 11">
    <name type="scientific">Desulfobaculum xiamenense</name>
    <dbReference type="NCBI Taxonomy" id="995050"/>
    <lineage>
        <taxon>Bacteria</taxon>
        <taxon>Pseudomonadati</taxon>
        <taxon>Thermodesulfobacteriota</taxon>
        <taxon>Desulfovibrionia</taxon>
        <taxon>Desulfovibrionales</taxon>
        <taxon>Desulfovibrionaceae</taxon>
        <taxon>Desulfobaculum</taxon>
    </lineage>
</organism>
<feature type="domain" description="ABC transmembrane type-1" evidence="9">
    <location>
        <begin position="33"/>
        <end position="314"/>
    </location>
</feature>
<keyword evidence="10" id="KW-0378">Hydrolase</keyword>
<feature type="domain" description="ABC transporter" evidence="8">
    <location>
        <begin position="348"/>
        <end position="583"/>
    </location>
</feature>
<protein>
    <submittedName>
        <fullName evidence="10">Subfamily B ATP-binding cassette protein MsbA</fullName>
        <ecNumber evidence="10">3.6.3.-</ecNumber>
    </submittedName>
</protein>
<dbReference type="InterPro" id="IPR017871">
    <property type="entry name" value="ABC_transporter-like_CS"/>
</dbReference>
<keyword evidence="4 10" id="KW-0067">ATP-binding</keyword>
<keyword evidence="5 7" id="KW-1133">Transmembrane helix</keyword>
<dbReference type="InterPro" id="IPR011527">
    <property type="entry name" value="ABC1_TM_dom"/>
</dbReference>
<dbReference type="Gene3D" id="1.20.1560.10">
    <property type="entry name" value="ABC transporter type 1, transmembrane domain"/>
    <property type="match status" value="1"/>
</dbReference>
<evidence type="ECO:0000259" key="8">
    <source>
        <dbReference type="PROSITE" id="PS50893"/>
    </source>
</evidence>
<dbReference type="GO" id="GO:0016887">
    <property type="term" value="F:ATP hydrolysis activity"/>
    <property type="evidence" value="ECO:0007669"/>
    <property type="project" value="InterPro"/>
</dbReference>
<dbReference type="AlphaFoldDB" id="A0A846QU96"/>
<reference evidence="10 11" key="1">
    <citation type="submission" date="2020-03" db="EMBL/GenBank/DDBJ databases">
        <title>Genomic Encyclopedia of Type Strains, Phase IV (KMG-IV): sequencing the most valuable type-strain genomes for metagenomic binning, comparative biology and taxonomic classification.</title>
        <authorList>
            <person name="Goeker M."/>
        </authorList>
    </citation>
    <scope>NUCLEOTIDE SEQUENCE [LARGE SCALE GENOMIC DNA]</scope>
    <source>
        <strain evidence="10 11">DSM 24233</strain>
    </source>
</reference>
<dbReference type="Proteomes" id="UP000580856">
    <property type="component" value="Unassembled WGS sequence"/>
</dbReference>
<keyword evidence="6 7" id="KW-0472">Membrane</keyword>
<dbReference type="EC" id="3.6.3.-" evidence="10"/>
<dbReference type="FunFam" id="3.40.50.300:FF:000218">
    <property type="entry name" value="Multidrug ABC transporter ATP-binding protein"/>
    <property type="match status" value="1"/>
</dbReference>
<feature type="transmembrane region" description="Helical" evidence="7">
    <location>
        <begin position="32"/>
        <end position="53"/>
    </location>
</feature>
<dbReference type="EMBL" id="JAATJA010000003">
    <property type="protein sequence ID" value="NJB69075.1"/>
    <property type="molecule type" value="Genomic_DNA"/>
</dbReference>
<evidence type="ECO:0000256" key="5">
    <source>
        <dbReference type="ARBA" id="ARBA00022989"/>
    </source>
</evidence>
<evidence type="ECO:0000256" key="2">
    <source>
        <dbReference type="ARBA" id="ARBA00022692"/>
    </source>
</evidence>
<dbReference type="InterPro" id="IPR003593">
    <property type="entry name" value="AAA+_ATPase"/>
</dbReference>
<evidence type="ECO:0000313" key="10">
    <source>
        <dbReference type="EMBL" id="NJB69075.1"/>
    </source>
</evidence>
<name>A0A846QU96_9BACT</name>
<dbReference type="PROSITE" id="PS50929">
    <property type="entry name" value="ABC_TM1F"/>
    <property type="match status" value="1"/>
</dbReference>
<accession>A0A846QU96</accession>
<dbReference type="InterPro" id="IPR036640">
    <property type="entry name" value="ABC1_TM_sf"/>
</dbReference>
<dbReference type="SUPFAM" id="SSF52540">
    <property type="entry name" value="P-loop containing nucleoside triphosphate hydrolases"/>
    <property type="match status" value="1"/>
</dbReference>
<comment type="caution">
    <text evidence="10">The sequence shown here is derived from an EMBL/GenBank/DDBJ whole genome shotgun (WGS) entry which is preliminary data.</text>
</comment>
<comment type="subcellular location">
    <subcellularLocation>
        <location evidence="1">Cell membrane</location>
        <topology evidence="1">Multi-pass membrane protein</topology>
    </subcellularLocation>
</comment>
<sequence>MSQYNLKTIKHFGNRHLLKRCVSYFMPYKWQVIIGVLSAMVVSGTNAATAYLVKPAMDNIFVEKDETALLLVPLAFLGVIIVKSVFRFLQVYLMNYSGLCVLETLRNDMFERIIRLPMRFFEESQVGMLMSRILGDVNGIRESAPALVMCIREFISCIGLVCVVIYQDWQLAIIALLVFPVCIYPIVALGKRLRKLGRQLQVQGADINSVVQEGLSGVGTIKAFHTEAMEIEKFRKESNGIVRLSKKQILAGELSTRIMELLGGVAISGVLWYGGSRVLQGMSTPGTFFSFVTAMIMLYEPVKKINEANKTVQASLASAERVFGLLDSHEIVPEVAGGRELQLPIESMELDAVSFTYPTVDEPAIREMSLIVRSNERVALVGPSGSGKTTLVNLLPRFYDTGEGQIRLNGVPIEEYSLGSLRRNIGMVSQEPFLFNMTIRENIVYGVEGVTEEQMLAASRAAFAHEFIEGLPEGYDTVCGVHGIKLSGGQKQRITIARALIKNPALLILDEATSALDTQSERIVQKALDNLMKDRTSIVIAHRLSTVLNADRIVVMQKGRVVGVGRHDELLDSCPLYRKLYDMQFTENISDEEARRISAEE</sequence>
<evidence type="ECO:0000256" key="7">
    <source>
        <dbReference type="SAM" id="Phobius"/>
    </source>
</evidence>
<dbReference type="Pfam" id="PF00664">
    <property type="entry name" value="ABC_membrane"/>
    <property type="match status" value="1"/>
</dbReference>
<keyword evidence="2 7" id="KW-0812">Transmembrane</keyword>
<feature type="transmembrane region" description="Helical" evidence="7">
    <location>
        <begin position="68"/>
        <end position="86"/>
    </location>
</feature>
<dbReference type="CDD" id="cd18552">
    <property type="entry name" value="ABC_6TM_MsbA_like"/>
    <property type="match status" value="1"/>
</dbReference>
<dbReference type="InterPro" id="IPR003439">
    <property type="entry name" value="ABC_transporter-like_ATP-bd"/>
</dbReference>
<dbReference type="PANTHER" id="PTHR43394:SF1">
    <property type="entry name" value="ATP-BINDING CASSETTE SUB-FAMILY B MEMBER 10, MITOCHONDRIAL"/>
    <property type="match status" value="1"/>
</dbReference>
<evidence type="ECO:0000313" key="11">
    <source>
        <dbReference type="Proteomes" id="UP000580856"/>
    </source>
</evidence>
<dbReference type="InterPro" id="IPR039421">
    <property type="entry name" value="Type_1_exporter"/>
</dbReference>
<keyword evidence="3" id="KW-0547">Nucleotide-binding</keyword>
<feature type="transmembrane region" description="Helical" evidence="7">
    <location>
        <begin position="172"/>
        <end position="190"/>
    </location>
</feature>
<evidence type="ECO:0000256" key="1">
    <source>
        <dbReference type="ARBA" id="ARBA00004651"/>
    </source>
</evidence>
<dbReference type="Gene3D" id="3.40.50.300">
    <property type="entry name" value="P-loop containing nucleotide triphosphate hydrolases"/>
    <property type="match status" value="1"/>
</dbReference>
<dbReference type="GO" id="GO:0005524">
    <property type="term" value="F:ATP binding"/>
    <property type="evidence" value="ECO:0007669"/>
    <property type="project" value="UniProtKB-KW"/>
</dbReference>
<dbReference type="GO" id="GO:0005886">
    <property type="term" value="C:plasma membrane"/>
    <property type="evidence" value="ECO:0007669"/>
    <property type="project" value="UniProtKB-SubCell"/>
</dbReference>
<dbReference type="PANTHER" id="PTHR43394">
    <property type="entry name" value="ATP-DEPENDENT PERMEASE MDL1, MITOCHONDRIAL"/>
    <property type="match status" value="1"/>
</dbReference>
<gene>
    <name evidence="10" type="ORF">GGQ74_002769</name>
</gene>
<dbReference type="SMART" id="SM00382">
    <property type="entry name" value="AAA"/>
    <property type="match status" value="1"/>
</dbReference>
<dbReference type="PROSITE" id="PS00211">
    <property type="entry name" value="ABC_TRANSPORTER_1"/>
    <property type="match status" value="1"/>
</dbReference>
<dbReference type="GO" id="GO:0015421">
    <property type="term" value="F:ABC-type oligopeptide transporter activity"/>
    <property type="evidence" value="ECO:0007669"/>
    <property type="project" value="TreeGrafter"/>
</dbReference>
<dbReference type="RefSeq" id="WP_342448625.1">
    <property type="nucleotide sequence ID" value="NZ_JAATJA010000003.1"/>
</dbReference>
<evidence type="ECO:0000259" key="9">
    <source>
        <dbReference type="PROSITE" id="PS50929"/>
    </source>
</evidence>
<dbReference type="PROSITE" id="PS50893">
    <property type="entry name" value="ABC_TRANSPORTER_2"/>
    <property type="match status" value="1"/>
</dbReference>
<evidence type="ECO:0000256" key="4">
    <source>
        <dbReference type="ARBA" id="ARBA00022840"/>
    </source>
</evidence>
<proteinExistence type="predicted"/>
<evidence type="ECO:0000256" key="3">
    <source>
        <dbReference type="ARBA" id="ARBA00022741"/>
    </source>
</evidence>
<evidence type="ECO:0000256" key="6">
    <source>
        <dbReference type="ARBA" id="ARBA00023136"/>
    </source>
</evidence>
<dbReference type="Pfam" id="PF00005">
    <property type="entry name" value="ABC_tran"/>
    <property type="match status" value="1"/>
</dbReference>
<keyword evidence="11" id="KW-1185">Reference proteome</keyword>
<dbReference type="SUPFAM" id="SSF90123">
    <property type="entry name" value="ABC transporter transmembrane region"/>
    <property type="match status" value="1"/>
</dbReference>